<protein>
    <submittedName>
        <fullName evidence="2">Uncharacterized protein</fullName>
    </submittedName>
</protein>
<dbReference type="GeneID" id="41983182"/>
<name>A0A8H8R2U1_9HELO</name>
<feature type="compositionally biased region" description="Polar residues" evidence="1">
    <location>
        <begin position="58"/>
        <end position="71"/>
    </location>
</feature>
<organism evidence="2 3">
    <name type="scientific">Lachnellula hyalina</name>
    <dbReference type="NCBI Taxonomy" id="1316788"/>
    <lineage>
        <taxon>Eukaryota</taxon>
        <taxon>Fungi</taxon>
        <taxon>Dikarya</taxon>
        <taxon>Ascomycota</taxon>
        <taxon>Pezizomycotina</taxon>
        <taxon>Leotiomycetes</taxon>
        <taxon>Helotiales</taxon>
        <taxon>Lachnaceae</taxon>
        <taxon>Lachnellula</taxon>
    </lineage>
</organism>
<dbReference type="OrthoDB" id="5363415at2759"/>
<feature type="non-terminal residue" evidence="2">
    <location>
        <position position="266"/>
    </location>
</feature>
<feature type="region of interest" description="Disordered" evidence="1">
    <location>
        <begin position="37"/>
        <end position="71"/>
    </location>
</feature>
<evidence type="ECO:0000256" key="1">
    <source>
        <dbReference type="SAM" id="MobiDB-lite"/>
    </source>
</evidence>
<dbReference type="AlphaFoldDB" id="A0A8H8R2U1"/>
<sequence>CNINPLEVKTTFIKAMSSNGQQTPDLASILKTLADLNSQNQQQQQQSQPQPQPQSQSAVKTQVQPSHAYQQAWQQQLDIASQGPKPSAPVNALPNVIEPASIIEWSAGLRCVMKTVAKHDTIINEIRRMIKVQHEHEEQWFNGRKALIEKQKGREEGQKKLDEVLKAVGGAISTAPSNNTPEEEAKELQTFDMKVHRAQMQMVREMSTRLRGFGVPFFGTKGDLVKPARKEVESGPGKDESEMIDEAELVKLQRKMLAFLEDLCSE</sequence>
<dbReference type="Proteomes" id="UP000431533">
    <property type="component" value="Unassembled WGS sequence"/>
</dbReference>
<dbReference type="Pfam" id="PF10454">
    <property type="entry name" value="DUF2458"/>
    <property type="match status" value="1"/>
</dbReference>
<feature type="compositionally biased region" description="Low complexity" evidence="1">
    <location>
        <begin position="37"/>
        <end position="57"/>
    </location>
</feature>
<dbReference type="EMBL" id="QGMH01000050">
    <property type="protein sequence ID" value="TVY27338.1"/>
    <property type="molecule type" value="Genomic_DNA"/>
</dbReference>
<keyword evidence="3" id="KW-1185">Reference proteome</keyword>
<proteinExistence type="predicted"/>
<dbReference type="RefSeq" id="XP_031006126.1">
    <property type="nucleotide sequence ID" value="XM_031147958.1"/>
</dbReference>
<comment type="caution">
    <text evidence="2">The sequence shown here is derived from an EMBL/GenBank/DDBJ whole genome shotgun (WGS) entry which is preliminary data.</text>
</comment>
<accession>A0A8H8R2U1</accession>
<evidence type="ECO:0000313" key="3">
    <source>
        <dbReference type="Proteomes" id="UP000431533"/>
    </source>
</evidence>
<gene>
    <name evidence="2" type="ORF">LHYA1_G002984</name>
</gene>
<evidence type="ECO:0000313" key="2">
    <source>
        <dbReference type="EMBL" id="TVY27338.1"/>
    </source>
</evidence>
<reference evidence="2 3" key="1">
    <citation type="submission" date="2018-05" db="EMBL/GenBank/DDBJ databases">
        <title>Genome sequencing and assembly of the regulated plant pathogen Lachnellula willkommii and related sister species for the development of diagnostic species identification markers.</title>
        <authorList>
            <person name="Giroux E."/>
            <person name="Bilodeau G."/>
        </authorList>
    </citation>
    <scope>NUCLEOTIDE SEQUENCE [LARGE SCALE GENOMIC DNA]</scope>
    <source>
        <strain evidence="2 3">CBS 185.66</strain>
    </source>
</reference>
<dbReference type="InterPro" id="IPR018858">
    <property type="entry name" value="DUF2458"/>
</dbReference>